<evidence type="ECO:0000256" key="1">
    <source>
        <dbReference type="ARBA" id="ARBA00022801"/>
    </source>
</evidence>
<reference evidence="5" key="2">
    <citation type="journal article" date="2020" name="Antonie Van Leeuwenhoek">
        <title>Labilibaculum antarcticum sp. nov., a novel facultative anaerobic, psychrotorelant bacterium isolated from marine sediment of Antarctica.</title>
        <authorList>
            <person name="Watanabe M."/>
            <person name="Kojima H."/>
            <person name="Fukui M."/>
        </authorList>
    </citation>
    <scope>NUCLEOTIDE SEQUENCE [LARGE SCALE GENOMIC DNA]</scope>
    <source>
        <strain evidence="5">SPP2</strain>
    </source>
</reference>
<dbReference type="SUPFAM" id="SSF53474">
    <property type="entry name" value="alpha/beta-Hydrolases"/>
    <property type="match status" value="1"/>
</dbReference>
<dbReference type="Proteomes" id="UP000218267">
    <property type="component" value="Chromosome"/>
</dbReference>
<dbReference type="Gene3D" id="3.40.50.1820">
    <property type="entry name" value="alpha/beta hydrolase"/>
    <property type="match status" value="1"/>
</dbReference>
<sequence>MKRNYLIFFALLFVLAACQPEKKVVEIPSYSIEQFYKNTNVSGGSFSSDGSKLLVSSNETGIYNLFEIPVDGSPAKQLTNSEKESFFGLAYFPNSDKVLLSYDQGGNENNHIYMRDVDSTITDLTPFEGARAGFWGWDRDEKSFYYQSNKRDPKFMDLYQIGLESIEKGDFTAKMLYENNDGLDVAAKSKDNRYLALTQSITTNNNEMYLYDRKSGKKKHISKHSGDATYNPQFFSLDHKYLYYLSNEDSDFVYLNKYDIELGEKEMVFKADWDVWYAYDSYNEKYRIIGINEDGKTNVKMIDLATNEEVKLPEIKGGDIKSVGLTKDESRVRLVVGTSVSPNNIYVFELGDAEAKKLTETLNPEIDPANLVEAKVVRYESFDGVMIPAIYYQPKIAATDRKVPAVVWVHGGPGGQSRVSYFSLIQFMVNHGYAVLAVNNRGSSGYGKEFYAMDDKKHGDEDLKDCIWGKEFLASTGVVDETKIGIIGGSYGGYMTMAALAFTPEEFEVGVNIFGVTNWLRTLKSIPPYWESFRKALYAEIGDPTTIDSVALYNKSPLFFADQVTKPLMVLQGANDVRVLKAESDEIVDAVKKNGVPVEYIVFDDEGHGFRKKENEIKGYGQVVVFLDKYLKKEEVVATE</sequence>
<dbReference type="Pfam" id="PF02897">
    <property type="entry name" value="Peptidase_S9_N"/>
    <property type="match status" value="1"/>
</dbReference>
<protein>
    <submittedName>
        <fullName evidence="4">Peptidase S9</fullName>
    </submittedName>
</protein>
<keyword evidence="5" id="KW-1185">Reference proteome</keyword>
<dbReference type="InterPro" id="IPR011042">
    <property type="entry name" value="6-blade_b-propeller_TolB-like"/>
</dbReference>
<dbReference type="AlphaFoldDB" id="A0A1Y1CPW6"/>
<dbReference type="OrthoDB" id="9801421at2"/>
<feature type="domain" description="Peptidase S9A N-terminal" evidence="3">
    <location>
        <begin position="92"/>
        <end position="359"/>
    </location>
</feature>
<dbReference type="KEGG" id="mbas:ALGA_3700"/>
<evidence type="ECO:0000313" key="5">
    <source>
        <dbReference type="Proteomes" id="UP000218267"/>
    </source>
</evidence>
<dbReference type="GO" id="GO:0004252">
    <property type="term" value="F:serine-type endopeptidase activity"/>
    <property type="evidence" value="ECO:0007669"/>
    <property type="project" value="InterPro"/>
</dbReference>
<dbReference type="RefSeq" id="WP_096431909.1">
    <property type="nucleotide sequence ID" value="NZ_AP018042.1"/>
</dbReference>
<name>A0A1Y1CPW6_9BACT</name>
<feature type="domain" description="Peptidase S9 prolyl oligopeptidase catalytic" evidence="2">
    <location>
        <begin position="422"/>
        <end position="633"/>
    </location>
</feature>
<organism evidence="4 5">
    <name type="scientific">Labilibaculum antarcticum</name>
    <dbReference type="NCBI Taxonomy" id="1717717"/>
    <lineage>
        <taxon>Bacteria</taxon>
        <taxon>Pseudomonadati</taxon>
        <taxon>Bacteroidota</taxon>
        <taxon>Bacteroidia</taxon>
        <taxon>Marinilabiliales</taxon>
        <taxon>Marinifilaceae</taxon>
        <taxon>Labilibaculum</taxon>
    </lineage>
</organism>
<dbReference type="PROSITE" id="PS51257">
    <property type="entry name" value="PROKAR_LIPOPROTEIN"/>
    <property type="match status" value="1"/>
</dbReference>
<dbReference type="SUPFAM" id="SSF82171">
    <property type="entry name" value="DPP6 N-terminal domain-like"/>
    <property type="match status" value="1"/>
</dbReference>
<proteinExistence type="predicted"/>
<dbReference type="InterPro" id="IPR001375">
    <property type="entry name" value="Peptidase_S9_cat"/>
</dbReference>
<evidence type="ECO:0000259" key="2">
    <source>
        <dbReference type="Pfam" id="PF00326"/>
    </source>
</evidence>
<dbReference type="Gene3D" id="2.120.10.30">
    <property type="entry name" value="TolB, C-terminal domain"/>
    <property type="match status" value="1"/>
</dbReference>
<gene>
    <name evidence="4" type="ORF">ALGA_3700</name>
</gene>
<dbReference type="InterPro" id="IPR029058">
    <property type="entry name" value="AB_hydrolase_fold"/>
</dbReference>
<reference evidence="4 5" key="1">
    <citation type="journal article" date="2018" name="Mar. Genomics">
        <title>Complete genome sequence of Marinifilaceae bacterium strain SPP2, isolated from the Antarctic marine sediment.</title>
        <authorList>
            <person name="Watanabe M."/>
            <person name="Kojima H."/>
            <person name="Fukui M."/>
        </authorList>
    </citation>
    <scope>NUCLEOTIDE SEQUENCE [LARGE SCALE GENOMIC DNA]</scope>
    <source>
        <strain evidence="4 5">SPP2</strain>
    </source>
</reference>
<dbReference type="GO" id="GO:0006508">
    <property type="term" value="P:proteolysis"/>
    <property type="evidence" value="ECO:0007669"/>
    <property type="project" value="InterPro"/>
</dbReference>
<accession>A0A1Y1CPW6</accession>
<dbReference type="InterPro" id="IPR023302">
    <property type="entry name" value="Pept_S9A_N"/>
</dbReference>
<dbReference type="Pfam" id="PF00326">
    <property type="entry name" value="Peptidase_S9"/>
    <property type="match status" value="1"/>
</dbReference>
<dbReference type="PANTHER" id="PTHR42776">
    <property type="entry name" value="SERINE PEPTIDASE S9 FAMILY MEMBER"/>
    <property type="match status" value="1"/>
</dbReference>
<dbReference type="EMBL" id="AP018042">
    <property type="protein sequence ID" value="BAX81992.1"/>
    <property type="molecule type" value="Genomic_DNA"/>
</dbReference>
<evidence type="ECO:0000259" key="3">
    <source>
        <dbReference type="Pfam" id="PF02897"/>
    </source>
</evidence>
<dbReference type="PANTHER" id="PTHR42776:SF27">
    <property type="entry name" value="DIPEPTIDYL PEPTIDASE FAMILY MEMBER 6"/>
    <property type="match status" value="1"/>
</dbReference>
<keyword evidence="1" id="KW-0378">Hydrolase</keyword>
<evidence type="ECO:0000313" key="4">
    <source>
        <dbReference type="EMBL" id="BAX81992.1"/>
    </source>
</evidence>